<proteinExistence type="predicted"/>
<organism evidence="3 4">
    <name type="scientific">Candidatus Enterococcus myersii</name>
    <dbReference type="NCBI Taxonomy" id="2815322"/>
    <lineage>
        <taxon>Bacteria</taxon>
        <taxon>Bacillati</taxon>
        <taxon>Bacillota</taxon>
        <taxon>Bacilli</taxon>
        <taxon>Lactobacillales</taxon>
        <taxon>Enterococcaceae</taxon>
        <taxon>Enterococcus</taxon>
    </lineage>
</organism>
<evidence type="ECO:0000256" key="2">
    <source>
        <dbReference type="SAM" id="SignalP"/>
    </source>
</evidence>
<keyword evidence="1" id="KW-0812">Transmembrane</keyword>
<accession>A0ABS3H7K9</accession>
<keyword evidence="2" id="KW-0732">Signal</keyword>
<evidence type="ECO:0000313" key="4">
    <source>
        <dbReference type="Proteomes" id="UP000664256"/>
    </source>
</evidence>
<comment type="caution">
    <text evidence="3">The sequence shown here is derived from an EMBL/GenBank/DDBJ whole genome shotgun (WGS) entry which is preliminary data.</text>
</comment>
<dbReference type="NCBIfam" id="TIGR01167">
    <property type="entry name" value="LPXTG_anchor"/>
    <property type="match status" value="1"/>
</dbReference>
<reference evidence="3 4" key="1">
    <citation type="submission" date="2021-03" db="EMBL/GenBank/DDBJ databases">
        <title>Enterococcal diversity collection.</title>
        <authorList>
            <person name="Gilmore M.S."/>
            <person name="Schwartzman J."/>
            <person name="Van Tyne D."/>
            <person name="Martin M."/>
            <person name="Earl A.M."/>
            <person name="Manson A.L."/>
            <person name="Straub T."/>
            <person name="Salamzade R."/>
            <person name="Saavedra J."/>
            <person name="Lebreton F."/>
            <person name="Prichula J."/>
            <person name="Schaufler K."/>
            <person name="Gaca A."/>
            <person name="Sgardioli B."/>
            <person name="Wagenaar J."/>
            <person name="Strong T."/>
        </authorList>
    </citation>
    <scope>NUCLEOTIDE SEQUENCE [LARGE SCALE GENOMIC DNA]</scope>
    <source>
        <strain evidence="3 4">MJM12</strain>
    </source>
</reference>
<keyword evidence="1" id="KW-1133">Transmembrane helix</keyword>
<feature type="signal peptide" evidence="2">
    <location>
        <begin position="1"/>
        <end position="23"/>
    </location>
</feature>
<evidence type="ECO:0000256" key="1">
    <source>
        <dbReference type="SAM" id="Phobius"/>
    </source>
</evidence>
<sequence>MKRVLINGVLAILLLFTAVPVFAAEANYDSNSVTSFYGKYEYKKEDTNKKKEVNLTPGGQTTNYASTIPTYKGQEVIIPLTGDTSYHFASILGLVLLVLIFFKLKEVEDTEKHSNI</sequence>
<feature type="transmembrane region" description="Helical" evidence="1">
    <location>
        <begin position="86"/>
        <end position="104"/>
    </location>
</feature>
<dbReference type="RefSeq" id="WP_206903197.1">
    <property type="nucleotide sequence ID" value="NZ_JAFLVT010000008.1"/>
</dbReference>
<feature type="chain" id="PRO_5047172150" evidence="2">
    <location>
        <begin position="24"/>
        <end position="116"/>
    </location>
</feature>
<name>A0ABS3H7K9_9ENTE</name>
<keyword evidence="4" id="KW-1185">Reference proteome</keyword>
<gene>
    <name evidence="3" type="ORF">JZO76_05535</name>
</gene>
<protein>
    <submittedName>
        <fullName evidence="3">LPXTG cell wall anchor domain-containing protein</fullName>
    </submittedName>
</protein>
<dbReference type="EMBL" id="JAFLVT010000008">
    <property type="protein sequence ID" value="MBO0448994.1"/>
    <property type="molecule type" value="Genomic_DNA"/>
</dbReference>
<keyword evidence="1" id="KW-0472">Membrane</keyword>
<evidence type="ECO:0000313" key="3">
    <source>
        <dbReference type="EMBL" id="MBO0448994.1"/>
    </source>
</evidence>
<dbReference type="Proteomes" id="UP000664256">
    <property type="component" value="Unassembled WGS sequence"/>
</dbReference>